<organism evidence="1 2">
    <name type="scientific">Ranatra chinensis</name>
    <dbReference type="NCBI Taxonomy" id="642074"/>
    <lineage>
        <taxon>Eukaryota</taxon>
        <taxon>Metazoa</taxon>
        <taxon>Ecdysozoa</taxon>
        <taxon>Arthropoda</taxon>
        <taxon>Hexapoda</taxon>
        <taxon>Insecta</taxon>
        <taxon>Pterygota</taxon>
        <taxon>Neoptera</taxon>
        <taxon>Paraneoptera</taxon>
        <taxon>Hemiptera</taxon>
        <taxon>Heteroptera</taxon>
        <taxon>Panheteroptera</taxon>
        <taxon>Nepomorpha</taxon>
        <taxon>Nepidae</taxon>
        <taxon>Ranatrinae</taxon>
        <taxon>Ranatra</taxon>
    </lineage>
</organism>
<sequence length="187" mass="21329">TYLKTLEQRYAIEFCSKLNKSLGDTHKLTVKVLYRIGKALKEGRVGKRWSTNSGCPSTSSTDENSDRVRLIDSDSRLSVRSIGDTLNIRKAIVHELVTEKMNTRKVCPKSVAELLTDEQKIRQVAAATRLLERFETEHDFLNNVTKNHDLSHGNDRKRSAACDEVPVEASRTQKCTVAQRQYFLEFQ</sequence>
<keyword evidence="2" id="KW-1185">Reference proteome</keyword>
<dbReference type="PANTHER" id="PTHR46060">
    <property type="entry name" value="MARINER MOS1 TRANSPOSASE-LIKE PROTEIN"/>
    <property type="match status" value="1"/>
</dbReference>
<name>A0ABD0Y8U8_9HEMI</name>
<evidence type="ECO:0000313" key="2">
    <source>
        <dbReference type="Proteomes" id="UP001558652"/>
    </source>
</evidence>
<evidence type="ECO:0000313" key="1">
    <source>
        <dbReference type="EMBL" id="KAL1123094.1"/>
    </source>
</evidence>
<dbReference type="EMBL" id="JBFDAA010000012">
    <property type="protein sequence ID" value="KAL1123094.1"/>
    <property type="molecule type" value="Genomic_DNA"/>
</dbReference>
<reference evidence="1 2" key="1">
    <citation type="submission" date="2024-07" db="EMBL/GenBank/DDBJ databases">
        <title>Chromosome-level genome assembly of the water stick insect Ranatra chinensis (Heteroptera: Nepidae).</title>
        <authorList>
            <person name="Liu X."/>
        </authorList>
    </citation>
    <scope>NUCLEOTIDE SEQUENCE [LARGE SCALE GENOMIC DNA]</scope>
    <source>
        <strain evidence="1">Cailab_2021Rc</strain>
        <tissue evidence="1">Muscle</tissue>
    </source>
</reference>
<dbReference type="PANTHER" id="PTHR46060:SF1">
    <property type="entry name" value="MARINER MOS1 TRANSPOSASE-LIKE PROTEIN"/>
    <property type="match status" value="1"/>
</dbReference>
<feature type="non-terminal residue" evidence="1">
    <location>
        <position position="1"/>
    </location>
</feature>
<gene>
    <name evidence="1" type="ORF">AAG570_002182</name>
</gene>
<dbReference type="InterPro" id="IPR052709">
    <property type="entry name" value="Transposase-MT_Hybrid"/>
</dbReference>
<dbReference type="AlphaFoldDB" id="A0ABD0Y8U8"/>
<protein>
    <submittedName>
        <fullName evidence="1">Uncharacterized protein</fullName>
    </submittedName>
</protein>
<accession>A0ABD0Y8U8</accession>
<proteinExistence type="predicted"/>
<comment type="caution">
    <text evidence="1">The sequence shown here is derived from an EMBL/GenBank/DDBJ whole genome shotgun (WGS) entry which is preliminary data.</text>
</comment>
<dbReference type="Proteomes" id="UP001558652">
    <property type="component" value="Unassembled WGS sequence"/>
</dbReference>